<dbReference type="EC" id="5.2.1.8" evidence="3"/>
<dbReference type="InterPro" id="IPR050245">
    <property type="entry name" value="PrsA_foldase"/>
</dbReference>
<dbReference type="EMBL" id="JABMOJ010000362">
    <property type="protein sequence ID" value="NQV65630.1"/>
    <property type="molecule type" value="Genomic_DNA"/>
</dbReference>
<evidence type="ECO:0000256" key="5">
    <source>
        <dbReference type="ARBA" id="ARBA00023110"/>
    </source>
</evidence>
<dbReference type="GO" id="GO:0003755">
    <property type="term" value="F:peptidyl-prolyl cis-trans isomerase activity"/>
    <property type="evidence" value="ECO:0007669"/>
    <property type="project" value="UniProtKB-KW"/>
</dbReference>
<dbReference type="Proteomes" id="UP000754644">
    <property type="component" value="Unassembled WGS sequence"/>
</dbReference>
<evidence type="ECO:0000256" key="6">
    <source>
        <dbReference type="ARBA" id="ARBA00023235"/>
    </source>
</evidence>
<keyword evidence="7" id="KW-0812">Transmembrane</keyword>
<evidence type="ECO:0000256" key="2">
    <source>
        <dbReference type="ARBA" id="ARBA00007656"/>
    </source>
</evidence>
<evidence type="ECO:0000313" key="9">
    <source>
        <dbReference type="EMBL" id="NQV65630.1"/>
    </source>
</evidence>
<dbReference type="InterPro" id="IPR000297">
    <property type="entry name" value="PPIase_PpiC"/>
</dbReference>
<comment type="catalytic activity">
    <reaction evidence="1">
        <text>[protein]-peptidylproline (omega=180) = [protein]-peptidylproline (omega=0)</text>
        <dbReference type="Rhea" id="RHEA:16237"/>
        <dbReference type="Rhea" id="RHEA-COMP:10747"/>
        <dbReference type="Rhea" id="RHEA-COMP:10748"/>
        <dbReference type="ChEBI" id="CHEBI:83833"/>
        <dbReference type="ChEBI" id="CHEBI:83834"/>
        <dbReference type="EC" id="5.2.1.8"/>
    </reaction>
</comment>
<name>A0A972VWL7_9GAMM</name>
<organism evidence="9 10">
    <name type="scientific">SAR86 cluster bacterium</name>
    <dbReference type="NCBI Taxonomy" id="2030880"/>
    <lineage>
        <taxon>Bacteria</taxon>
        <taxon>Pseudomonadati</taxon>
        <taxon>Pseudomonadota</taxon>
        <taxon>Gammaproteobacteria</taxon>
        <taxon>SAR86 cluster</taxon>
    </lineage>
</organism>
<comment type="similarity">
    <text evidence="2">Belongs to the PpiC/parvulin rotamase family.</text>
</comment>
<evidence type="ECO:0000256" key="7">
    <source>
        <dbReference type="SAM" id="Phobius"/>
    </source>
</evidence>
<evidence type="ECO:0000256" key="3">
    <source>
        <dbReference type="ARBA" id="ARBA00013194"/>
    </source>
</evidence>
<evidence type="ECO:0000256" key="4">
    <source>
        <dbReference type="ARBA" id="ARBA00022729"/>
    </source>
</evidence>
<feature type="domain" description="PpiC" evidence="8">
    <location>
        <begin position="162"/>
        <end position="301"/>
    </location>
</feature>
<accession>A0A972VWL7</accession>
<dbReference type="AlphaFoldDB" id="A0A972VWL7"/>
<dbReference type="PANTHER" id="PTHR47245:SF1">
    <property type="entry name" value="FOLDASE PROTEIN PRSA"/>
    <property type="match status" value="1"/>
</dbReference>
<evidence type="ECO:0000259" key="8">
    <source>
        <dbReference type="Pfam" id="PF13145"/>
    </source>
</evidence>
<keyword evidence="5" id="KW-0697">Rotamase</keyword>
<reference evidence="9" key="1">
    <citation type="submission" date="2020-05" db="EMBL/GenBank/DDBJ databases">
        <title>Sulfur intermediates as new biogeochemical hubs in an aquatic model microbial ecosystem.</title>
        <authorList>
            <person name="Vigneron A."/>
        </authorList>
    </citation>
    <scope>NUCLEOTIDE SEQUENCE</scope>
    <source>
        <strain evidence="9">Bin.250</strain>
    </source>
</reference>
<feature type="transmembrane region" description="Helical" evidence="7">
    <location>
        <begin position="25"/>
        <end position="46"/>
    </location>
</feature>
<gene>
    <name evidence="9" type="ORF">HQ497_09720</name>
</gene>
<dbReference type="PANTHER" id="PTHR47245">
    <property type="entry name" value="PEPTIDYLPROLYL ISOMERASE"/>
    <property type="match status" value="1"/>
</dbReference>
<comment type="caution">
    <text evidence="9">The sequence shown here is derived from an EMBL/GenBank/DDBJ whole genome shotgun (WGS) entry which is preliminary data.</text>
</comment>
<sequence>MTKQPSGHQDNDRLRPRRDAFLDRWPGPFLTMLIVGLLIVSVSQVLCPPRIAIVINNDQIEGAIAAWQRRYERPATALQRQQIKRQVVQEHVLVAEALRRGFASLPPVQHRIQQLTEIVGSATSEQNGALHAQILANDTLIQRYLTDALKADLGHQLTVNTPTSATIAAYAQTHPQMLVGQPMRQVSQVFFADANTDAGEDSNTDLLAASDTNVEAHARQARQTIIADQLSLPSAVALGDSFYGGHQLAPKTQLQLSAVLGEPVAAVAFDSPPHRWSRPLASPYGWHLIRVNSVLPAIVRPRIEVEQAITRTLMEASHAKQLEAAIDDIAANYSVSIIADQSLTPPNVHTNPEAP</sequence>
<keyword evidence="7" id="KW-1133">Transmembrane helix</keyword>
<keyword evidence="6 9" id="KW-0413">Isomerase</keyword>
<dbReference type="Pfam" id="PF13145">
    <property type="entry name" value="Rotamase_2"/>
    <property type="match status" value="1"/>
</dbReference>
<keyword evidence="7" id="KW-0472">Membrane</keyword>
<proteinExistence type="inferred from homology"/>
<keyword evidence="4" id="KW-0732">Signal</keyword>
<evidence type="ECO:0000256" key="1">
    <source>
        <dbReference type="ARBA" id="ARBA00000971"/>
    </source>
</evidence>
<evidence type="ECO:0000313" key="10">
    <source>
        <dbReference type="Proteomes" id="UP000754644"/>
    </source>
</evidence>
<protein>
    <recommendedName>
        <fullName evidence="3">peptidylprolyl isomerase</fullName>
        <ecNumber evidence="3">5.2.1.8</ecNumber>
    </recommendedName>
</protein>